<feature type="compositionally biased region" description="Polar residues" evidence="2">
    <location>
        <begin position="2826"/>
        <end position="2835"/>
    </location>
</feature>
<dbReference type="OrthoDB" id="1562405at2759"/>
<dbReference type="SMART" id="SM01216">
    <property type="entry name" value="Fmp27_WPPW"/>
    <property type="match status" value="1"/>
</dbReference>
<dbReference type="RefSeq" id="XP_007315584.1">
    <property type="nucleotide sequence ID" value="XM_007315522.1"/>
</dbReference>
<feature type="domain" description="FMP27 SW motif-containing RBG unit" evidence="4">
    <location>
        <begin position="1214"/>
        <end position="1318"/>
    </location>
</feature>
<evidence type="ECO:0000256" key="1">
    <source>
        <dbReference type="SAM" id="Coils"/>
    </source>
</evidence>
<evidence type="ECO:0000256" key="2">
    <source>
        <dbReference type="SAM" id="MobiDB-lite"/>
    </source>
</evidence>
<dbReference type="PANTHER" id="PTHR15678:SF6">
    <property type="entry name" value="BRIDGE-LIKE LIPID TRANSFER PROTEIN FAMILY MEMBER 2"/>
    <property type="match status" value="1"/>
</dbReference>
<feature type="coiled-coil region" evidence="1">
    <location>
        <begin position="2297"/>
        <end position="2324"/>
    </location>
</feature>
<dbReference type="Pfam" id="PF10344">
    <property type="entry name" value="Hobbit"/>
    <property type="match status" value="2"/>
</dbReference>
<feature type="compositionally biased region" description="Low complexity" evidence="2">
    <location>
        <begin position="2792"/>
        <end position="2801"/>
    </location>
</feature>
<dbReference type="KEGG" id="sla:SERLADRAFT_435272"/>
<organism>
    <name type="scientific">Serpula lacrymans var. lacrymans (strain S7.9)</name>
    <name type="common">Dry rot fungus</name>
    <dbReference type="NCBI Taxonomy" id="578457"/>
    <lineage>
        <taxon>Eukaryota</taxon>
        <taxon>Fungi</taxon>
        <taxon>Dikarya</taxon>
        <taxon>Basidiomycota</taxon>
        <taxon>Agaricomycotina</taxon>
        <taxon>Agaricomycetes</taxon>
        <taxon>Agaricomycetidae</taxon>
        <taxon>Boletales</taxon>
        <taxon>Coniophorineae</taxon>
        <taxon>Serpulaceae</taxon>
        <taxon>Serpula</taxon>
    </lineage>
</organism>
<dbReference type="SMART" id="SM01214">
    <property type="entry name" value="Fmp27_GFWDK"/>
    <property type="match status" value="1"/>
</dbReference>
<evidence type="ECO:0000259" key="3">
    <source>
        <dbReference type="SMART" id="SM01214"/>
    </source>
</evidence>
<protein>
    <submittedName>
        <fullName evidence="6">Uncharacterized protein</fullName>
    </submittedName>
</protein>
<dbReference type="InterPro" id="IPR019415">
    <property type="entry name" value="FMP27_SW_RBG"/>
</dbReference>
<feature type="compositionally biased region" description="Polar residues" evidence="2">
    <location>
        <begin position="2507"/>
        <end position="2519"/>
    </location>
</feature>
<evidence type="ECO:0000259" key="4">
    <source>
        <dbReference type="SMART" id="SM01215"/>
    </source>
</evidence>
<dbReference type="InterPro" id="IPR019441">
    <property type="entry name" value="FMP27/BLTP2/Hobbit_GFWDK_RBG"/>
</dbReference>
<feature type="region of interest" description="Disordered" evidence="2">
    <location>
        <begin position="2504"/>
        <end position="2591"/>
    </location>
</feature>
<reference evidence="6" key="1">
    <citation type="submission" date="2011-04" db="EMBL/GenBank/DDBJ databases">
        <title>Evolution of plant cell wall degrading machinery underlies the functional diversity of forest fungi.</title>
        <authorList>
            <consortium name="US DOE Joint Genome Institute (JGI-PGF)"/>
            <person name="Eastwood D.C."/>
            <person name="Floudas D."/>
            <person name="Binder M."/>
            <person name="Majcherczyk A."/>
            <person name="Schneider P."/>
            <person name="Aerts A."/>
            <person name="Asiegbu F.O."/>
            <person name="Baker S.E."/>
            <person name="Barry K."/>
            <person name="Bendiksby M."/>
            <person name="Blumentritt M."/>
            <person name="Coutinho P.M."/>
            <person name="Cullen D."/>
            <person name="Cullen D."/>
            <person name="Gathman A."/>
            <person name="Goodell B."/>
            <person name="Henrissat B."/>
            <person name="Ihrmark K."/>
            <person name="Kauserud H."/>
            <person name="Kohler A."/>
            <person name="LaButti K."/>
            <person name="Lapidus A."/>
            <person name="Lavin J.L."/>
            <person name="Lee Y.-H."/>
            <person name="Lindquist E."/>
            <person name="Lilly W."/>
            <person name="Lucas S."/>
            <person name="Morin E."/>
            <person name="Murat C."/>
            <person name="Oguiza J.A."/>
            <person name="Park J."/>
            <person name="Pisabarro A.G."/>
            <person name="Riley R."/>
            <person name="Rosling A."/>
            <person name="Salamov A."/>
            <person name="Schmidt O."/>
            <person name="Schmutz J."/>
            <person name="Skrede I."/>
            <person name="Stenlid J."/>
            <person name="Wiebenga A."/>
            <person name="Xie X."/>
            <person name="Kues U."/>
            <person name="Hibbett D.S."/>
            <person name="Hoffmeister D."/>
            <person name="Hogberg N."/>
            <person name="Martin F."/>
            <person name="Grigoriev I.V."/>
            <person name="Watkinson S.C."/>
        </authorList>
    </citation>
    <scope>NUCLEOTIDE SEQUENCE</scope>
    <source>
        <strain evidence="6">S7.9</strain>
    </source>
</reference>
<dbReference type="EMBL" id="GL945431">
    <property type="protein sequence ID" value="EGO27493.1"/>
    <property type="molecule type" value="Genomic_DNA"/>
</dbReference>
<feature type="region of interest" description="Disordered" evidence="2">
    <location>
        <begin position="2732"/>
        <end position="2853"/>
    </location>
</feature>
<dbReference type="HOGENOM" id="CLU_000202_1_0_1"/>
<evidence type="ECO:0000313" key="6">
    <source>
        <dbReference type="EMBL" id="EGO27493.1"/>
    </source>
</evidence>
<evidence type="ECO:0000259" key="5">
    <source>
        <dbReference type="SMART" id="SM01216"/>
    </source>
</evidence>
<dbReference type="SMART" id="SM01215">
    <property type="entry name" value="Fmp27_SW"/>
    <property type="match status" value="1"/>
</dbReference>
<feature type="domain" description="FMP27 WPPW motif-containing RBG unit" evidence="5">
    <location>
        <begin position="1739"/>
        <end position="2183"/>
    </location>
</feature>
<dbReference type="PANTHER" id="PTHR15678">
    <property type="entry name" value="ANTIGEN MLAA-22-RELATED"/>
    <property type="match status" value="1"/>
</dbReference>
<name>F8NMZ9_SERL9</name>
<dbReference type="InterPro" id="IPR019449">
    <property type="entry name" value="FMP27_WPPW_RBG"/>
</dbReference>
<dbReference type="Proteomes" id="UP000008064">
    <property type="component" value="Unassembled WGS sequence"/>
</dbReference>
<feature type="compositionally biased region" description="Polar residues" evidence="2">
    <location>
        <begin position="2547"/>
        <end position="2557"/>
    </location>
</feature>
<feature type="domain" description="FMP27/BLTP2/Hobbit GFWDK motif-containing RBG unit" evidence="3">
    <location>
        <begin position="1336"/>
        <end position="1489"/>
    </location>
</feature>
<accession>F8NMZ9</accession>
<keyword evidence="1" id="KW-0175">Coiled coil</keyword>
<feature type="compositionally biased region" description="Acidic residues" evidence="2">
    <location>
        <begin position="2781"/>
        <end position="2790"/>
    </location>
</feature>
<proteinExistence type="predicted"/>
<gene>
    <name evidence="6" type="ORF">SERLADRAFT_435272</name>
</gene>
<dbReference type="InterPro" id="IPR045167">
    <property type="entry name" value="Hobbit"/>
</dbReference>
<dbReference type="GeneID" id="18814523"/>
<sequence length="2853" mass="318810">MGVGSMLWWIGSAFKAFAIGPTDASYWVVIVMWIARLVAFSLITRTYLAPYVLSRFSKHIRVRSISLRSIRGLYFRKGVHTWRVDRIGVSYSSPGNEQARILAFKFEGVTLEIGKSEDHHRKPAPIPRHRRAITLADLSPSPLALHICSLLSRVYSIFDPIFRPVIRFCVAACLRQVIRYIPTLTQALQFDLNSAVVTFSAIPHASVTVEDASIHAHLSFTQLQDLVPVIDHGDNHVNRTLPTRALAMGAWRSRLSKSFKRTWNRTWDRTWGKTKGAASFSLKISRIEGLAQSPPSTKTADVLSVEPFFSLPGIIALDGSARFSPKDGTLDTGSLQTALQVGAINVGVEGVQNLLKSFQSPKAEEVYFFNDMAQTVVSSPMRPGSSLMEAFRSASSRSGFSLPQRPRKKISPSWLSPLSTFKVTLSSLTLETRSCEDSYNAVIHDISITGGISDPKEHTLHREWLGSKSPSEDNLHSHVYVLNFCTSGAFVERTTPPINLRILTIGYISAQTLVSQWPSPWVRGNNFISGDPNAALVVVRLKVEKVEVTERLEMLARLSNISRSSAKPSSSMSFLPSALSSVPRVSLGLEVGTIRARLICAGTEEPFYVEAETDGLTICINSNFHLGSMRPYPRKHLIQHHNHMPVYMIADTSLVLRPVFVQVCSSSPQRNTARRRFSSLPAATELTGNPLLSIEAIEVRGTCTALGHLHDDDLDATVSLETRSIFADLHCSCDAIFIELWHASVLVAVRTLLKSFVENRALSPSSSDSRAQKELPIGFALSMSVFRSVLFLTGEDINPDGDRDITRGLALRTGFSVQYCALRSGQVDVYQDLRTRSQARHKLYLPDERIMEAVASAKRSLVTGDTCVFGKVNLWSTAIRSAAASTFLMDDPYIAERDDLALSSQDFLAVSGLNLDFIIRGRQSENHTAIIVQDICEIGLTVGRLHGIFELVHMYTLLLATRTIKSFLQILPSHPNPDANASRSSVDFQGTIKAVQIRWKLPNTSLITRIDRVRLSKATDKHEISWNTCLLWVPLPAQTNGWEDRIEDKYEELGRLHNCAVSIPSLSSGTLSISVDGDSARLRIPPGYVFADLIFDAVVAVKCLRHLVHIVGKGEYCLMPIPEAEPAKLVPNIDFSFRFITLEAADDPLESKLSLIWRVGLEASKERLHREDAFQAKVSSILAAESSSHPPIPPIQTAGSDYQFDAHHSVTIDEARERLYWAHSVDWTMRYREKRREQFTREATSLRPLHKPSTPKQPMNVPDFIKVPPPDCAPPLLRATFHHLKLKVTPPSFPLSKLPDFLHEQGKGIPHGTLYSLLVPLHLHFTLTSLQCSLRDYPLPLLYIPAIPGGHNSPAWVFDSDIVVAEELGTTQSVEWIPCYVGGLHEGSHVTKHLLINVPKTIMPVKTYADPDIHIKSTGVTEFTWGVSYNAGIQDLMRVVETLSTAPRDSSPAIGFWDKMRLIFHWKIRVSFRNEVRLYMKGSRDPYIVRDEGAGFALCWQGLPKVLIGFANEDQEVVQVVSDTMLIMIPKFDPEIDLLRSHSKHHAQPVPNHGGHEHSCLKTCAKFTSGVRFGVGFVLERSCGPECSECRGTAFDRQCRHFSFRPHYDVKLEKKARPPITKSAEDSYNGFRSDFIHLSISLNSSVRHVKQDITISPNNFHLTPNAFAHFWSWWSLFDGVLSLPIRQGSYYPPRPISPKFGRHLATVKYRISVAQLFISHAYINESRESWVDGITPFVGVKARIDHFQADLHQRDQESIAPGRIPDSIKVIRHKPFYAAEVVLKGLDLRALLATFAEPLKRAVPISSADHVGDSSPGSNTALTDIPVPWFDMDDFVETDWGPSVTPDIHLVPVLSCPRLTYFKRNVRTYKSQAETSKFGMEHTHTCMLGKDISVPQVEISLASERIAELRGMAAYQQDSTNGDPKVQDDGKQYPLAAKITFLEDYITHLQTIDSRSSTDDTNNSQSYYMPSDTVSSDEWAEFENVYQVHSPKVFMTHSIRNVLMQYYYCSRGRRGSEYHMATRAVKFIRDQAEAILSTDPRGSSEKPRGPVNSAQAAASALRKIFTGDNNVPFVNISADVEDGSQAVDPLNGWAEGVSLRKGHFCLLLKPQFVLRTESDAGSICVLAAVQAKLQSFSIMDDSNLEDPVSGRVMTRTYTSLAGLQAFCPTHSTCGNGCVPLEVLVDYRCESNDFDRIVPQTDATFQYDKFNRLRLRNSVTSITKSNPEQVGERKHIHLHNETDLVQVHIPQFTVSASEQHFQAISGIVRHLILFSDAAHKNRLEKLETLLFTYDFSDLASAANVVADLQSRLRNAIETQREAESQPQSIEPQAKLEILKLKAHIFLLSEELNLIFDAIKLAQDRTDDRTDQKSALLLHALSSEISWRMLDEHRSLLAKLAVRNIDYSWLSKQDSSTVNTLTFGDLQAFDGSPHAEWAEIVSKYDEPSNHPLLKRGLFIVAGWTVLAPVGGITIYEEFKLNLHPIRLQLDARLGRRIMEYVWPARRSRNSTTNGDPTSDTTGPIDIAPSPKPNGPSRSSMDSPRPLQNPRISLDSNQLAPPSLRKGVSRSFTDMRSAAAESRGSPNPLKRKSTLRAVIPGPESGDEQKKLKNGVSKYTGHDRQVDDTMEMKTRSSQKTFILVKISSLHLLLSIMKAESFECRDARIRTRDLEYRNRTWTFEELVDQFIPSDMSWKGWFKVALHQPLVPVLPVARELISKTKWIASKNASQLDPSTPYAKLARGKAKTDLTPYRLSTSSQKAPPRQGEKEDIASSSITAIPFTDEPEPIDDWDTSAPSRSSGESSRPHSRARMLSFFTGGSSRGRRSIESQYQNGNTRQDTDETIVGPDSHRKVIP</sequence>